<sequence length="97" mass="10598">MRNPIESPLVVGLPLCCCGAGPKKVFEWGCFLFNKHSSVESKHIKVVGRHPGPSTKAMLKSHRLPADSAGGAQDGRFWGRGARECTYRSWSSKTKAN</sequence>
<name>A0A4C1X7Q5_EUMVA</name>
<dbReference type="EMBL" id="BGZK01000748">
    <property type="protein sequence ID" value="GBP58912.1"/>
    <property type="molecule type" value="Genomic_DNA"/>
</dbReference>
<gene>
    <name evidence="1" type="ORF">EVAR_46973_1</name>
</gene>
<keyword evidence="2" id="KW-1185">Reference proteome</keyword>
<dbReference type="Proteomes" id="UP000299102">
    <property type="component" value="Unassembled WGS sequence"/>
</dbReference>
<evidence type="ECO:0000313" key="1">
    <source>
        <dbReference type="EMBL" id="GBP58912.1"/>
    </source>
</evidence>
<evidence type="ECO:0000313" key="2">
    <source>
        <dbReference type="Proteomes" id="UP000299102"/>
    </source>
</evidence>
<dbReference type="AlphaFoldDB" id="A0A4C1X7Q5"/>
<protein>
    <submittedName>
        <fullName evidence="1">Uncharacterized protein</fullName>
    </submittedName>
</protein>
<reference evidence="1 2" key="1">
    <citation type="journal article" date="2019" name="Commun. Biol.">
        <title>The bagworm genome reveals a unique fibroin gene that provides high tensile strength.</title>
        <authorList>
            <person name="Kono N."/>
            <person name="Nakamura H."/>
            <person name="Ohtoshi R."/>
            <person name="Tomita M."/>
            <person name="Numata K."/>
            <person name="Arakawa K."/>
        </authorList>
    </citation>
    <scope>NUCLEOTIDE SEQUENCE [LARGE SCALE GENOMIC DNA]</scope>
</reference>
<organism evidence="1 2">
    <name type="scientific">Eumeta variegata</name>
    <name type="common">Bagworm moth</name>
    <name type="synonym">Eumeta japonica</name>
    <dbReference type="NCBI Taxonomy" id="151549"/>
    <lineage>
        <taxon>Eukaryota</taxon>
        <taxon>Metazoa</taxon>
        <taxon>Ecdysozoa</taxon>
        <taxon>Arthropoda</taxon>
        <taxon>Hexapoda</taxon>
        <taxon>Insecta</taxon>
        <taxon>Pterygota</taxon>
        <taxon>Neoptera</taxon>
        <taxon>Endopterygota</taxon>
        <taxon>Lepidoptera</taxon>
        <taxon>Glossata</taxon>
        <taxon>Ditrysia</taxon>
        <taxon>Tineoidea</taxon>
        <taxon>Psychidae</taxon>
        <taxon>Oiketicinae</taxon>
        <taxon>Eumeta</taxon>
    </lineage>
</organism>
<proteinExistence type="predicted"/>
<comment type="caution">
    <text evidence="1">The sequence shown here is derived from an EMBL/GenBank/DDBJ whole genome shotgun (WGS) entry which is preliminary data.</text>
</comment>
<accession>A0A4C1X7Q5</accession>